<gene>
    <name evidence="2" type="ORF">J40TS1_53080</name>
</gene>
<proteinExistence type="predicted"/>
<comment type="caution">
    <text evidence="2">The sequence shown here is derived from an EMBL/GenBank/DDBJ whole genome shotgun (WGS) entry which is preliminary data.</text>
</comment>
<evidence type="ECO:0000313" key="2">
    <source>
        <dbReference type="EMBL" id="GIP19666.1"/>
    </source>
</evidence>
<protein>
    <submittedName>
        <fullName evidence="2">Uncharacterized protein</fullName>
    </submittedName>
</protein>
<evidence type="ECO:0000313" key="3">
    <source>
        <dbReference type="Proteomes" id="UP000683139"/>
    </source>
</evidence>
<keyword evidence="3" id="KW-1185">Reference proteome</keyword>
<dbReference type="AlphaFoldDB" id="A0A919YW73"/>
<evidence type="ECO:0000256" key="1">
    <source>
        <dbReference type="SAM" id="SignalP"/>
    </source>
</evidence>
<dbReference type="Proteomes" id="UP000683139">
    <property type="component" value="Unassembled WGS sequence"/>
</dbReference>
<accession>A0A919YW73</accession>
<keyword evidence="1" id="KW-0732">Signal</keyword>
<name>A0A919YW73_9BACL</name>
<sequence>MNSSYLSIKIKLLAAFIILCLLILGCSLSSHVANQQAVAGAMQTEQQENQQNQVYMLQANADYAVASSVKHLVDYAQHIVIGQYGTFIEQLDSAGNIISEVYAFEIEEAYKGDLEGSIEVAIANYQIKRIEHLNKIYELKLELPYFTVPEQGKSYILFLGAERNNEPFRPAIIPFKIMFDDADQAELPLRKIEQQPQLQISEHEYVAFESYDMNTPLEKGIPGRSKAELIEVIKQEILKQANE</sequence>
<dbReference type="RefSeq" id="WP_213520629.1">
    <property type="nucleotide sequence ID" value="NZ_BOSE01000019.1"/>
</dbReference>
<organism evidence="2 3">
    <name type="scientific">Paenibacillus montaniterrae</name>
    <dbReference type="NCBI Taxonomy" id="429341"/>
    <lineage>
        <taxon>Bacteria</taxon>
        <taxon>Bacillati</taxon>
        <taxon>Bacillota</taxon>
        <taxon>Bacilli</taxon>
        <taxon>Bacillales</taxon>
        <taxon>Paenibacillaceae</taxon>
        <taxon>Paenibacillus</taxon>
    </lineage>
</organism>
<feature type="signal peptide" evidence="1">
    <location>
        <begin position="1"/>
        <end position="32"/>
    </location>
</feature>
<dbReference type="EMBL" id="BOSE01000019">
    <property type="protein sequence ID" value="GIP19666.1"/>
    <property type="molecule type" value="Genomic_DNA"/>
</dbReference>
<reference evidence="2" key="1">
    <citation type="submission" date="2021-03" db="EMBL/GenBank/DDBJ databases">
        <title>Antimicrobial resistance genes in bacteria isolated from Japanese honey, and their potential for conferring macrolide and lincosamide resistance in the American foulbrood pathogen Paenibacillus larvae.</title>
        <authorList>
            <person name="Okamoto M."/>
            <person name="Kumagai M."/>
            <person name="Kanamori H."/>
            <person name="Takamatsu D."/>
        </authorList>
    </citation>
    <scope>NUCLEOTIDE SEQUENCE</scope>
    <source>
        <strain evidence="2">J40TS1</strain>
    </source>
</reference>
<feature type="chain" id="PRO_5038102461" evidence="1">
    <location>
        <begin position="33"/>
        <end position="243"/>
    </location>
</feature>